<reference evidence="14 15" key="1">
    <citation type="journal article" date="2015" name="Genome Announc.">
        <title>Genome Sequence of 'Candidatus Thioglobus autotrophica' Strain EF1, a Chemoautotroph from the SUP05 Clade of Marine Gammaproteobacteria.</title>
        <authorList>
            <person name="Shah V."/>
            <person name="Morris R.M."/>
        </authorList>
    </citation>
    <scope>NUCLEOTIDE SEQUENCE [LARGE SCALE GENOMIC DNA]</scope>
    <source>
        <strain evidence="14 15">EF1</strain>
    </source>
</reference>
<evidence type="ECO:0000259" key="12">
    <source>
        <dbReference type="Pfam" id="PF02852"/>
    </source>
</evidence>
<sequence>MTNNTQTKHYDIIAIGAGSGGLSAVERASEYGKKCAVIEVKTIGGTCVNVGCVPKKVMWFAANTATQINSAKGFGFDVELKNFSWKTLKEGRDNYIKGITTWYDGYLEDLGIDYIHGFGKLVDQNTISVNGRLYSADTIVLSPGGEPTVPHIEGAEYGITSDGFFELEALPKKVAVIGGGYIGVELAGVLNALGSTVEIFGRSDKLLRGFDPMIQDALDKDYTNHGIELHHGTQIDKISKDKTIYTNKGEFSGFDVIIWAVGRNPMTQHLGLENAGVNANQRGFIPTDKFQTTNIKHIFALGDATGRAPLTPVAIAAGRRLSDRLYNNMTDRHLDYDNIATVVFSHPPIGTIGLTEEEANDKFDQVKVYKSEFTPMADALLDHKTTTALKLVCAGNDEKVVGCHIMGHGADEMLQGFAVAIKMGATKKQFDDTVAIHPSSAEELVTMR</sequence>
<dbReference type="InterPro" id="IPR001100">
    <property type="entry name" value="Pyr_nuc-diS_OxRdtase"/>
</dbReference>
<dbReference type="PRINTS" id="PR00368">
    <property type="entry name" value="FADPNR"/>
</dbReference>
<feature type="active site" description="Proton acceptor" evidence="8">
    <location>
        <position position="437"/>
    </location>
</feature>
<dbReference type="PATRIC" id="fig|1705394.5.peg.1174"/>
<dbReference type="STRING" id="1705394.SP60_05880"/>
<evidence type="ECO:0000256" key="4">
    <source>
        <dbReference type="ARBA" id="ARBA00022827"/>
    </source>
</evidence>
<evidence type="ECO:0000256" key="10">
    <source>
        <dbReference type="PIRSR" id="PIRSR000350-4"/>
    </source>
</evidence>
<dbReference type="Pfam" id="PF02852">
    <property type="entry name" value="Pyr_redox_dim"/>
    <property type="match status" value="1"/>
</dbReference>
<evidence type="ECO:0000256" key="5">
    <source>
        <dbReference type="ARBA" id="ARBA00023002"/>
    </source>
</evidence>
<gene>
    <name evidence="14" type="ORF">SP60_05880</name>
</gene>
<dbReference type="RefSeq" id="WP_053951741.1">
    <property type="nucleotide sequence ID" value="NZ_CP010552.1"/>
</dbReference>
<dbReference type="PANTHER" id="PTHR42737">
    <property type="entry name" value="GLUTATHIONE REDUCTASE"/>
    <property type="match status" value="1"/>
</dbReference>
<evidence type="ECO:0000256" key="2">
    <source>
        <dbReference type="ARBA" id="ARBA00011738"/>
    </source>
</evidence>
<keyword evidence="3 11" id="KW-0285">Flavoprotein</keyword>
<name>A0A0M5LEN1_9GAMM</name>
<evidence type="ECO:0000256" key="3">
    <source>
        <dbReference type="ARBA" id="ARBA00022630"/>
    </source>
</evidence>
<comment type="similarity">
    <text evidence="1 11">Belongs to the class-I pyridine nucleotide-disulfide oxidoreductase family.</text>
</comment>
<dbReference type="KEGG" id="tho:SP60_05880"/>
<dbReference type="PROSITE" id="PS00076">
    <property type="entry name" value="PYRIDINE_REDOX_1"/>
    <property type="match status" value="1"/>
</dbReference>
<keyword evidence="6" id="KW-1015">Disulfide bond</keyword>
<dbReference type="EC" id="1.8.1.7" evidence="14"/>
<evidence type="ECO:0000259" key="13">
    <source>
        <dbReference type="Pfam" id="PF07992"/>
    </source>
</evidence>
<dbReference type="GO" id="GO:0004362">
    <property type="term" value="F:glutathione-disulfide reductase (NADPH) activity"/>
    <property type="evidence" value="ECO:0007669"/>
    <property type="project" value="UniProtKB-EC"/>
</dbReference>
<keyword evidence="9" id="KW-0547">Nucleotide-binding</keyword>
<dbReference type="NCBIfam" id="NF004776">
    <property type="entry name" value="PRK06116.1"/>
    <property type="match status" value="1"/>
</dbReference>
<dbReference type="FunFam" id="3.50.50.60:FF:000235">
    <property type="entry name" value="Glutathione reductase"/>
    <property type="match status" value="1"/>
</dbReference>
<dbReference type="SUPFAM" id="SSF51905">
    <property type="entry name" value="FAD/NAD(P)-binding domain"/>
    <property type="match status" value="1"/>
</dbReference>
<feature type="disulfide bond" description="Redox-active" evidence="10">
    <location>
        <begin position="47"/>
        <end position="52"/>
    </location>
</feature>
<dbReference type="PANTHER" id="PTHR42737:SF2">
    <property type="entry name" value="GLUTATHIONE REDUCTASE"/>
    <property type="match status" value="1"/>
</dbReference>
<dbReference type="GO" id="GO:0050661">
    <property type="term" value="F:NADP binding"/>
    <property type="evidence" value="ECO:0007669"/>
    <property type="project" value="InterPro"/>
</dbReference>
<dbReference type="PRINTS" id="PR00411">
    <property type="entry name" value="PNDRDTASEI"/>
</dbReference>
<feature type="domain" description="FAD/NAD(P)-binding" evidence="13">
    <location>
        <begin position="10"/>
        <end position="318"/>
    </location>
</feature>
<comment type="cofactor">
    <cofactor evidence="9">
        <name>FAD</name>
        <dbReference type="ChEBI" id="CHEBI:57692"/>
    </cofactor>
    <text evidence="9">Binds 1 FAD per subunit.</text>
</comment>
<evidence type="ECO:0000256" key="11">
    <source>
        <dbReference type="RuleBase" id="RU003691"/>
    </source>
</evidence>
<dbReference type="NCBIfam" id="TIGR01421">
    <property type="entry name" value="gluta_reduc_1"/>
    <property type="match status" value="1"/>
</dbReference>
<dbReference type="OrthoDB" id="9800167at2"/>
<dbReference type="GO" id="GO:0045454">
    <property type="term" value="P:cell redox homeostasis"/>
    <property type="evidence" value="ECO:0007669"/>
    <property type="project" value="InterPro"/>
</dbReference>
<dbReference type="PIRSF" id="PIRSF000350">
    <property type="entry name" value="Mercury_reductase_MerA"/>
    <property type="match status" value="1"/>
</dbReference>
<evidence type="ECO:0000256" key="6">
    <source>
        <dbReference type="ARBA" id="ARBA00023157"/>
    </source>
</evidence>
<dbReference type="InterPro" id="IPR036188">
    <property type="entry name" value="FAD/NAD-bd_sf"/>
</dbReference>
<dbReference type="AlphaFoldDB" id="A0A0M5LEN1"/>
<evidence type="ECO:0000256" key="7">
    <source>
        <dbReference type="ARBA" id="ARBA00023284"/>
    </source>
</evidence>
<dbReference type="Proteomes" id="UP000058020">
    <property type="component" value="Chromosome"/>
</dbReference>
<evidence type="ECO:0000256" key="9">
    <source>
        <dbReference type="PIRSR" id="PIRSR000350-3"/>
    </source>
</evidence>
<dbReference type="EMBL" id="CP010552">
    <property type="protein sequence ID" value="ALE52773.1"/>
    <property type="molecule type" value="Genomic_DNA"/>
</dbReference>
<comment type="subunit">
    <text evidence="2">Homodimer.</text>
</comment>
<protein>
    <submittedName>
        <fullName evidence="14">Glutathione reductase</fullName>
        <ecNumber evidence="14">1.8.1.7</ecNumber>
    </submittedName>
</protein>
<evidence type="ECO:0000256" key="8">
    <source>
        <dbReference type="PIRSR" id="PIRSR000350-2"/>
    </source>
</evidence>
<dbReference type="InterPro" id="IPR006322">
    <property type="entry name" value="Glutathione_Rdtase_euk/bac"/>
</dbReference>
<dbReference type="InterPro" id="IPR046952">
    <property type="entry name" value="GSHR/TRXR-like"/>
</dbReference>
<dbReference type="GO" id="GO:0005829">
    <property type="term" value="C:cytosol"/>
    <property type="evidence" value="ECO:0007669"/>
    <property type="project" value="TreeGrafter"/>
</dbReference>
<dbReference type="InterPro" id="IPR016156">
    <property type="entry name" value="FAD/NAD-linked_Rdtase_dimer_sf"/>
</dbReference>
<keyword evidence="4 9" id="KW-0274">FAD</keyword>
<dbReference type="GO" id="GO:0034599">
    <property type="term" value="P:cellular response to oxidative stress"/>
    <property type="evidence" value="ECO:0007669"/>
    <property type="project" value="TreeGrafter"/>
</dbReference>
<keyword evidence="9" id="KW-0520">NAD</keyword>
<feature type="binding site" evidence="9">
    <location>
        <position position="56"/>
    </location>
    <ligand>
        <name>FAD</name>
        <dbReference type="ChEBI" id="CHEBI:57692"/>
    </ligand>
</feature>
<dbReference type="Gene3D" id="3.30.390.30">
    <property type="match status" value="1"/>
</dbReference>
<dbReference type="Pfam" id="PF07992">
    <property type="entry name" value="Pyr_redox_2"/>
    <property type="match status" value="1"/>
</dbReference>
<accession>A0A0M5LEN1</accession>
<keyword evidence="7 11" id="KW-0676">Redox-active center</keyword>
<dbReference type="FunFam" id="3.30.390.30:FF:000003">
    <property type="entry name" value="Glutathione reductase"/>
    <property type="match status" value="1"/>
</dbReference>
<dbReference type="InterPro" id="IPR012999">
    <property type="entry name" value="Pyr_OxRdtase_I_AS"/>
</dbReference>
<dbReference type="InterPro" id="IPR023753">
    <property type="entry name" value="FAD/NAD-binding_dom"/>
</dbReference>
<dbReference type="InterPro" id="IPR004099">
    <property type="entry name" value="Pyr_nucl-diS_OxRdtase_dimer"/>
</dbReference>
<evidence type="ECO:0000256" key="1">
    <source>
        <dbReference type="ARBA" id="ARBA00007532"/>
    </source>
</evidence>
<proteinExistence type="inferred from homology"/>
<feature type="binding site" evidence="9">
    <location>
        <position position="119"/>
    </location>
    <ligand>
        <name>FAD</name>
        <dbReference type="ChEBI" id="CHEBI:57692"/>
    </ligand>
</feature>
<evidence type="ECO:0000313" key="15">
    <source>
        <dbReference type="Proteomes" id="UP000058020"/>
    </source>
</evidence>
<feature type="binding site" evidence="9">
    <location>
        <begin position="178"/>
        <end position="185"/>
    </location>
    <ligand>
        <name>NAD(+)</name>
        <dbReference type="ChEBI" id="CHEBI:57540"/>
    </ligand>
</feature>
<dbReference type="SUPFAM" id="SSF55424">
    <property type="entry name" value="FAD/NAD-linked reductases, dimerisation (C-terminal) domain"/>
    <property type="match status" value="1"/>
</dbReference>
<dbReference type="GO" id="GO:0050660">
    <property type="term" value="F:flavin adenine dinucleotide binding"/>
    <property type="evidence" value="ECO:0007669"/>
    <property type="project" value="InterPro"/>
</dbReference>
<evidence type="ECO:0000313" key="14">
    <source>
        <dbReference type="EMBL" id="ALE52773.1"/>
    </source>
</evidence>
<feature type="binding site" evidence="9">
    <location>
        <position position="303"/>
    </location>
    <ligand>
        <name>FAD</name>
        <dbReference type="ChEBI" id="CHEBI:57692"/>
    </ligand>
</feature>
<feature type="binding site" evidence="9">
    <location>
        <position position="262"/>
    </location>
    <ligand>
        <name>NAD(+)</name>
        <dbReference type="ChEBI" id="CHEBI:57540"/>
    </ligand>
</feature>
<keyword evidence="15" id="KW-1185">Reference proteome</keyword>
<dbReference type="Gene3D" id="3.50.50.60">
    <property type="entry name" value="FAD/NAD(P)-binding domain"/>
    <property type="match status" value="2"/>
</dbReference>
<organism evidence="14 15">
    <name type="scientific">Candidatus Thioglobus autotrophicus</name>
    <dbReference type="NCBI Taxonomy" id="1705394"/>
    <lineage>
        <taxon>Bacteria</taxon>
        <taxon>Pseudomonadati</taxon>
        <taxon>Pseudomonadota</taxon>
        <taxon>Gammaproteobacteria</taxon>
        <taxon>Candidatus Pseudothioglobaceae</taxon>
        <taxon>Candidatus Thioglobus</taxon>
    </lineage>
</organism>
<keyword evidence="5 11" id="KW-0560">Oxidoreductase</keyword>
<dbReference type="GO" id="GO:0006749">
    <property type="term" value="P:glutathione metabolic process"/>
    <property type="evidence" value="ECO:0007669"/>
    <property type="project" value="InterPro"/>
</dbReference>
<feature type="domain" description="Pyridine nucleotide-disulphide oxidoreductase dimerisation" evidence="12">
    <location>
        <begin position="339"/>
        <end position="447"/>
    </location>
</feature>